<feature type="chain" id="PRO_5043595850" evidence="3">
    <location>
        <begin position="22"/>
        <end position="773"/>
    </location>
</feature>
<evidence type="ECO:0000256" key="1">
    <source>
        <dbReference type="SAM" id="MobiDB-lite"/>
    </source>
</evidence>
<proteinExistence type="predicted"/>
<evidence type="ECO:0000313" key="5">
    <source>
        <dbReference type="Proteomes" id="UP000735302"/>
    </source>
</evidence>
<evidence type="ECO:0000256" key="3">
    <source>
        <dbReference type="SAM" id="SignalP"/>
    </source>
</evidence>
<keyword evidence="5" id="KW-1185">Reference proteome</keyword>
<feature type="compositionally biased region" description="Acidic residues" evidence="1">
    <location>
        <begin position="363"/>
        <end position="386"/>
    </location>
</feature>
<evidence type="ECO:0000256" key="2">
    <source>
        <dbReference type="SAM" id="Phobius"/>
    </source>
</evidence>
<reference evidence="4 5" key="1">
    <citation type="journal article" date="2021" name="Elife">
        <title>Chloroplast acquisition without the gene transfer in kleptoplastic sea slugs, Plakobranchus ocellatus.</title>
        <authorList>
            <person name="Maeda T."/>
            <person name="Takahashi S."/>
            <person name="Yoshida T."/>
            <person name="Shimamura S."/>
            <person name="Takaki Y."/>
            <person name="Nagai Y."/>
            <person name="Toyoda A."/>
            <person name="Suzuki Y."/>
            <person name="Arimoto A."/>
            <person name="Ishii H."/>
            <person name="Satoh N."/>
            <person name="Nishiyama T."/>
            <person name="Hasebe M."/>
            <person name="Maruyama T."/>
            <person name="Minagawa J."/>
            <person name="Obokata J."/>
            <person name="Shigenobu S."/>
        </authorList>
    </citation>
    <scope>NUCLEOTIDE SEQUENCE [LARGE SCALE GENOMIC DNA]</scope>
</reference>
<dbReference type="Proteomes" id="UP000735302">
    <property type="component" value="Unassembled WGS sequence"/>
</dbReference>
<keyword evidence="2" id="KW-1133">Transmembrane helix</keyword>
<keyword evidence="3" id="KW-0732">Signal</keyword>
<feature type="signal peptide" evidence="3">
    <location>
        <begin position="1"/>
        <end position="21"/>
    </location>
</feature>
<sequence>MADHNFCVIVFTVFLLSCVYTRTAGTLVECEEETLKKEVTWSKTGIAHASFCLEVNPPPHHYAEILGEKDIYCFVHHLCAGRYYWWWEASDTDQDIYTIHVQIRDVRAQGGGEFPIIIFTDRYSDSLKLTVVVSEKGESQSNYVPFLPHVKQNVPECAAAEARPISKSGASCPNGWLPVGNGLCVMDEVGPPLNYLSATESCADFGATLVKLKKDNLEVRRRRQASNENDDEDEDNGDMEGDEDDYADEDDEEWDDETEEEDNVNDKDDNFEDEEGEEEPSDDVQREGNDEEDEYDDEYSDNDVDDEEDQEGETNEDDYEDEPNPDSDSPGSLKKQEEEQNYDSDSRQESDQEKDEEEKKGEDEDETLNDDRNEDDEQDDDYDDENENNKPREGEGEEEKSKEGDKDKKEEESVKDNEDKIQGGSNNKEDVKNISRDEDGDDSKAVNEDKDEESKGVDNTEDDKNVGKVEEDFKSLTLKDHYTLNTCLNARLMVLAGSQNLWVLNEDNELSCMSYNSVTGMLQEENSCKYLYNRYACLFDANKYKKPKITNFSVKFHFSKTNHKNVSLSVKSGGTIYHDVTEDVDSVTVSCEADGWPVPEVLILEDSGVGRSPAFHSSPHHQNISGGQDSLLGRFTCIAGNIFGDEVKINDLQLWRPRQMSRTKMIVSGVLVLLIFFLVVAMCIIVNRVRMCKNWAFCRFFVCPWNCCSFSRKRPAGSTRLANDIFPPSSDYVYGDVWADEVPLYVRQTRARKSPETGNIYRAIKEQEQEQQA</sequence>
<dbReference type="AlphaFoldDB" id="A0AAV3YBR8"/>
<evidence type="ECO:0000313" key="4">
    <source>
        <dbReference type="EMBL" id="GFN79538.1"/>
    </source>
</evidence>
<keyword evidence="2" id="KW-0472">Membrane</keyword>
<protein>
    <submittedName>
        <fullName evidence="4">Midasin</fullName>
    </submittedName>
</protein>
<feature type="compositionally biased region" description="Acidic residues" evidence="1">
    <location>
        <begin position="289"/>
        <end position="325"/>
    </location>
</feature>
<keyword evidence="2" id="KW-0812">Transmembrane</keyword>
<name>A0AAV3YBR8_9GAST</name>
<accession>A0AAV3YBR8</accession>
<dbReference type="EMBL" id="BLXT01000674">
    <property type="protein sequence ID" value="GFN79538.1"/>
    <property type="molecule type" value="Genomic_DNA"/>
</dbReference>
<feature type="compositionally biased region" description="Acidic residues" evidence="1">
    <location>
        <begin position="228"/>
        <end position="282"/>
    </location>
</feature>
<feature type="transmembrane region" description="Helical" evidence="2">
    <location>
        <begin position="665"/>
        <end position="686"/>
    </location>
</feature>
<gene>
    <name evidence="4" type="ORF">PoB_000604400</name>
</gene>
<comment type="caution">
    <text evidence="4">The sequence shown here is derived from an EMBL/GenBank/DDBJ whole genome shotgun (WGS) entry which is preliminary data.</text>
</comment>
<feature type="region of interest" description="Disordered" evidence="1">
    <location>
        <begin position="220"/>
        <end position="466"/>
    </location>
</feature>
<organism evidence="4 5">
    <name type="scientific">Plakobranchus ocellatus</name>
    <dbReference type="NCBI Taxonomy" id="259542"/>
    <lineage>
        <taxon>Eukaryota</taxon>
        <taxon>Metazoa</taxon>
        <taxon>Spiralia</taxon>
        <taxon>Lophotrochozoa</taxon>
        <taxon>Mollusca</taxon>
        <taxon>Gastropoda</taxon>
        <taxon>Heterobranchia</taxon>
        <taxon>Euthyneura</taxon>
        <taxon>Panpulmonata</taxon>
        <taxon>Sacoglossa</taxon>
        <taxon>Placobranchoidea</taxon>
        <taxon>Plakobranchidae</taxon>
        <taxon>Plakobranchus</taxon>
    </lineage>
</organism>
<feature type="compositionally biased region" description="Basic and acidic residues" evidence="1">
    <location>
        <begin position="387"/>
        <end position="466"/>
    </location>
</feature>
<feature type="compositionally biased region" description="Basic and acidic residues" evidence="1">
    <location>
        <begin position="334"/>
        <end position="362"/>
    </location>
</feature>